<dbReference type="AlphaFoldDB" id="A0A4R1ALM0"/>
<proteinExistence type="predicted"/>
<sequence length="135" mass="15487">MAKGLLISKNMPLTLVSSLKRSMNFLDNVWGKKPRYLDMNSKHVSDIHEVAFNLINEGQINQAIELLNTLDLDKLSFNQKGFHFYLKGLISKNIVDYCESVKNFKKSGDSYYRRLPLMQLKNLNVDDCIIEAMAA</sequence>
<dbReference type="Pfam" id="PF22871">
    <property type="entry name" value="AimR"/>
    <property type="match status" value="1"/>
</dbReference>
<comment type="caution">
    <text evidence="1">The sequence shown here is derived from an EMBL/GenBank/DDBJ whole genome shotgun (WGS) entry which is preliminary data.</text>
</comment>
<accession>A0A4R1ALM0</accession>
<evidence type="ECO:0000313" key="2">
    <source>
        <dbReference type="Proteomes" id="UP000293846"/>
    </source>
</evidence>
<gene>
    <name evidence="1" type="ORF">E0Y62_26715</name>
</gene>
<evidence type="ECO:0000313" key="1">
    <source>
        <dbReference type="EMBL" id="TCJ00478.1"/>
    </source>
</evidence>
<dbReference type="Proteomes" id="UP000293846">
    <property type="component" value="Unassembled WGS sequence"/>
</dbReference>
<reference evidence="1 2" key="1">
    <citation type="submission" date="2019-03" db="EMBL/GenBank/DDBJ databases">
        <authorList>
            <person name="Jensen L."/>
            <person name="Storgaard J."/>
            <person name="Sulaj E."/>
            <person name="Schramm A."/>
            <person name="Marshall I.P.G."/>
        </authorList>
    </citation>
    <scope>NUCLEOTIDE SEQUENCE [LARGE SCALE GENOMIC DNA]</scope>
    <source>
        <strain evidence="1 2">2017H2G3</strain>
    </source>
</reference>
<keyword evidence="2" id="KW-1185">Reference proteome</keyword>
<organism evidence="1 2">
    <name type="scientific">Cytobacillus praedii</name>
    <dbReference type="NCBI Taxonomy" id="1742358"/>
    <lineage>
        <taxon>Bacteria</taxon>
        <taxon>Bacillati</taxon>
        <taxon>Bacillota</taxon>
        <taxon>Bacilli</taxon>
        <taxon>Bacillales</taxon>
        <taxon>Bacillaceae</taxon>
        <taxon>Cytobacillus</taxon>
    </lineage>
</organism>
<protein>
    <submittedName>
        <fullName evidence="1">Uncharacterized protein</fullName>
    </submittedName>
</protein>
<dbReference type="InterPro" id="IPR047705">
    <property type="entry name" value="AimR-like"/>
</dbReference>
<dbReference type="EMBL" id="SJTH01000110">
    <property type="protein sequence ID" value="TCJ00478.1"/>
    <property type="molecule type" value="Genomic_DNA"/>
</dbReference>
<name>A0A4R1ALM0_9BACI</name>